<evidence type="ECO:0000313" key="1">
    <source>
        <dbReference type="EMBL" id="CAN86232.1"/>
    </source>
</evidence>
<proteinExistence type="predicted"/>
<reference evidence="1 2" key="1">
    <citation type="journal article" date="2009" name="J. Virol.">
        <title>Full-length genome characterization of a novel simian immunodeficiency virus lineage (SIVolc) from olive Colobus (Procolobus verus) and new SIVwrcPbb strains from Western Red Colobus (Piliocolobus badius badius) from the Tai Forest in Ivory Coast.</title>
        <authorList>
            <person name="Liegeois F."/>
            <person name="Lafay B."/>
            <person name="Formenty P."/>
            <person name="Locatelli S."/>
            <person name="Courgnaud V."/>
            <person name="Delaporte E."/>
            <person name="Peeters M."/>
        </authorList>
    </citation>
    <scope>NUCLEOTIDE SEQUENCE [LARGE SCALE GENOMIC DNA]</scope>
    <source>
        <strain evidence="1 2">SIVwrc</strain>
    </source>
</reference>
<dbReference type="Proteomes" id="UP000246327">
    <property type="component" value="Segment"/>
</dbReference>
<organismHost>
    <name type="scientific">Pan troglodytes</name>
    <name type="common">Chimpanzee</name>
    <dbReference type="NCBI Taxonomy" id="9598"/>
</organismHost>
<feature type="non-terminal residue" evidence="1">
    <location>
        <position position="1"/>
    </location>
</feature>
<name>B7FCA8_SIV</name>
<accession>B7FCA8</accession>
<evidence type="ECO:0000313" key="2">
    <source>
        <dbReference type="Proteomes" id="UP000246327"/>
    </source>
</evidence>
<organism evidence="1 2">
    <name type="scientific">Simian immunodeficiency virus</name>
    <name type="common">SIV</name>
    <dbReference type="NCBI Taxonomy" id="11723"/>
    <lineage>
        <taxon>Viruses</taxon>
        <taxon>Riboviria</taxon>
        <taxon>Pararnavirae</taxon>
        <taxon>Artverviricota</taxon>
        <taxon>Revtraviricetes</taxon>
        <taxon>Ortervirales</taxon>
        <taxon>Retroviridae</taxon>
        <taxon>Orthoretrovirinae</taxon>
        <taxon>Lentivirus</taxon>
        <taxon>Lentivirus simimdef</taxon>
    </lineage>
</organism>
<protein>
    <submittedName>
        <fullName evidence="1">Tat protein</fullName>
    </submittedName>
</protein>
<sequence length="35" mass="4070">LGRVTLSLYLSRATSTTWKRDCQTEKKKQKKTTVL</sequence>
<gene>
    <name evidence="1" type="primary">Tat exon2</name>
</gene>
<organismHost>
    <name type="scientific">Cercopithecidae</name>
    <name type="common">Old World monkeys</name>
    <dbReference type="NCBI Taxonomy" id="9527"/>
</organismHost>
<dbReference type="EMBL" id="AM713177">
    <property type="protein sequence ID" value="CAN86232.1"/>
    <property type="molecule type" value="Genomic_DNA"/>
</dbReference>